<dbReference type="InterPro" id="IPR018035">
    <property type="entry name" value="Flagellar_FliH/T3SS_HrpE"/>
</dbReference>
<dbReference type="InterPro" id="IPR051472">
    <property type="entry name" value="T3SS_Stator/FliH"/>
</dbReference>
<keyword evidence="4" id="KW-1005">Bacterial flagellum biogenesis</keyword>
<dbReference type="Proteomes" id="UP000199087">
    <property type="component" value="Unassembled WGS sequence"/>
</dbReference>
<keyword evidence="8" id="KW-0966">Cell projection</keyword>
<name>A0A0U1NS76_9BACI</name>
<evidence type="ECO:0000256" key="3">
    <source>
        <dbReference type="ARBA" id="ARBA00022448"/>
    </source>
</evidence>
<dbReference type="PANTHER" id="PTHR34982">
    <property type="entry name" value="YOP PROTEINS TRANSLOCATION PROTEIN L"/>
    <property type="match status" value="1"/>
</dbReference>
<keyword evidence="9" id="KW-1185">Reference proteome</keyword>
<accession>A0A0U1NS76</accession>
<evidence type="ECO:0000259" key="7">
    <source>
        <dbReference type="Pfam" id="PF02108"/>
    </source>
</evidence>
<evidence type="ECO:0000256" key="4">
    <source>
        <dbReference type="ARBA" id="ARBA00022795"/>
    </source>
</evidence>
<dbReference type="Pfam" id="PF02108">
    <property type="entry name" value="FliH"/>
    <property type="match status" value="1"/>
</dbReference>
<sequence>MMISYSKVFKSSNLSLVDEVKVITQPPISFHSNEDERKSEAVHREVDIPEIRQVLYEAQVQAQAIIDKAEKNACLIEAAAQDQINQIWDENKKKLETMALEAKQEGFTEGFANGKQEAVSQIQQEYQGKLEQVQHLLHQAYEQKEVIISEAEPFLLELSFAIASQILKQELACYPGKFVELIKQNILRFKEKEFITVCVHPDDFDFIHSQRAHLVAVVNGETEIKIIPDHSVTPKGCIIRTAYGSVDASIDTQIEEIKKVILEAGGEVESVPVN</sequence>
<comment type="function">
    <text evidence="1">Needed for flagellar regrowth and assembly.</text>
</comment>
<organism evidence="8 9">
    <name type="scientific">Neobacillus massiliamazoniensis</name>
    <dbReference type="NCBI Taxonomy" id="1499688"/>
    <lineage>
        <taxon>Bacteria</taxon>
        <taxon>Bacillati</taxon>
        <taxon>Bacillota</taxon>
        <taxon>Bacilli</taxon>
        <taxon>Bacillales</taxon>
        <taxon>Bacillaceae</taxon>
        <taxon>Neobacillus</taxon>
    </lineage>
</organism>
<evidence type="ECO:0000256" key="5">
    <source>
        <dbReference type="ARBA" id="ARBA00022927"/>
    </source>
</evidence>
<evidence type="ECO:0000256" key="6">
    <source>
        <dbReference type="ARBA" id="ARBA00023225"/>
    </source>
</evidence>
<keyword evidence="8" id="KW-0282">Flagellum</keyword>
<dbReference type="OrthoDB" id="19020at2"/>
<dbReference type="RefSeq" id="WP_090631128.1">
    <property type="nucleotide sequence ID" value="NZ_CVRB01000001.1"/>
</dbReference>
<dbReference type="AlphaFoldDB" id="A0A0U1NS76"/>
<evidence type="ECO:0000313" key="8">
    <source>
        <dbReference type="EMBL" id="CRK80909.1"/>
    </source>
</evidence>
<evidence type="ECO:0000256" key="2">
    <source>
        <dbReference type="ARBA" id="ARBA00006602"/>
    </source>
</evidence>
<dbReference type="GO" id="GO:0005829">
    <property type="term" value="C:cytosol"/>
    <property type="evidence" value="ECO:0007669"/>
    <property type="project" value="TreeGrafter"/>
</dbReference>
<keyword evidence="3" id="KW-0813">Transport</keyword>
<keyword evidence="5" id="KW-0653">Protein transport</keyword>
<dbReference type="GO" id="GO:0015031">
    <property type="term" value="P:protein transport"/>
    <property type="evidence" value="ECO:0007669"/>
    <property type="project" value="UniProtKB-KW"/>
</dbReference>
<keyword evidence="6" id="KW-1006">Bacterial flagellum protein export</keyword>
<comment type="similarity">
    <text evidence="2">Belongs to the FliH family.</text>
</comment>
<feature type="domain" description="Flagellar assembly protein FliH/Type III secretion system HrpE" evidence="7">
    <location>
        <begin position="130"/>
        <end position="256"/>
    </location>
</feature>
<proteinExistence type="inferred from homology"/>
<protein>
    <submittedName>
        <fullName evidence="8">Flagellar assembly protein FliH/type III secretion system HrpE</fullName>
    </submittedName>
</protein>
<evidence type="ECO:0000256" key="1">
    <source>
        <dbReference type="ARBA" id="ARBA00003041"/>
    </source>
</evidence>
<dbReference type="EMBL" id="CVRB01000001">
    <property type="protein sequence ID" value="CRK80909.1"/>
    <property type="molecule type" value="Genomic_DNA"/>
</dbReference>
<evidence type="ECO:0000313" key="9">
    <source>
        <dbReference type="Proteomes" id="UP000199087"/>
    </source>
</evidence>
<reference evidence="9" key="1">
    <citation type="submission" date="2015-05" db="EMBL/GenBank/DDBJ databases">
        <authorList>
            <person name="Urmite Genomes"/>
        </authorList>
    </citation>
    <scope>NUCLEOTIDE SEQUENCE [LARGE SCALE GENOMIC DNA]</scope>
    <source>
        <strain evidence="9">LF1</strain>
    </source>
</reference>
<dbReference type="GO" id="GO:0044781">
    <property type="term" value="P:bacterial-type flagellum organization"/>
    <property type="evidence" value="ECO:0007669"/>
    <property type="project" value="UniProtKB-KW"/>
</dbReference>
<dbReference type="PANTHER" id="PTHR34982:SF1">
    <property type="entry name" value="FLAGELLAR ASSEMBLY PROTEIN FLIH"/>
    <property type="match status" value="1"/>
</dbReference>
<keyword evidence="8" id="KW-0969">Cilium</keyword>
<gene>
    <name evidence="8" type="ORF">BN000_00800</name>
</gene>
<dbReference type="STRING" id="1499688.BN000_00800"/>